<dbReference type="RefSeq" id="WP_321394142.1">
    <property type="nucleotide sequence ID" value="NZ_CP139487.1"/>
</dbReference>
<organism evidence="1 2">
    <name type="scientific">Peredibacter starrii</name>
    <dbReference type="NCBI Taxonomy" id="28202"/>
    <lineage>
        <taxon>Bacteria</taxon>
        <taxon>Pseudomonadati</taxon>
        <taxon>Bdellovibrionota</taxon>
        <taxon>Bacteriovoracia</taxon>
        <taxon>Bacteriovoracales</taxon>
        <taxon>Bacteriovoracaceae</taxon>
        <taxon>Peredibacter</taxon>
    </lineage>
</organism>
<reference evidence="1 2" key="1">
    <citation type="submission" date="2023-11" db="EMBL/GenBank/DDBJ databases">
        <title>Peredibacter starrii A3.12.</title>
        <authorList>
            <person name="Mitchell R.J."/>
        </authorList>
    </citation>
    <scope>NUCLEOTIDE SEQUENCE [LARGE SCALE GENOMIC DNA]</scope>
    <source>
        <strain evidence="1 2">A3.12</strain>
    </source>
</reference>
<dbReference type="EMBL" id="CP139487">
    <property type="protein sequence ID" value="WPU64755.1"/>
    <property type="molecule type" value="Genomic_DNA"/>
</dbReference>
<keyword evidence="2" id="KW-1185">Reference proteome</keyword>
<dbReference type="AlphaFoldDB" id="A0AAX4HNI0"/>
<evidence type="ECO:0000313" key="2">
    <source>
        <dbReference type="Proteomes" id="UP001324634"/>
    </source>
</evidence>
<dbReference type="KEGG" id="psti:SOO65_18845"/>
<sequence>MVNRREILIQHMEALEARGMGCLGCKGTCCTFEANSMLLTPLEAHELFTFLQSSGQLTPELKAKLEATITTYRLEPKYPKTRSYLRKTYTCPFFGHMELGCPLPREVKPYGCLAFDSHHVDLKASEHCFSEIEILEERERLHPEEKELNEKIQKDFNIFWEKSPIPNALLDFWKN</sequence>
<dbReference type="Proteomes" id="UP001324634">
    <property type="component" value="Chromosome"/>
</dbReference>
<protein>
    <recommendedName>
        <fullName evidence="3">YkgJ family cysteine cluster protein</fullName>
    </recommendedName>
</protein>
<name>A0AAX4HNI0_9BACT</name>
<gene>
    <name evidence="1" type="ORF">SOO65_18845</name>
</gene>
<accession>A0AAX4HNI0</accession>
<proteinExistence type="predicted"/>
<evidence type="ECO:0000313" key="1">
    <source>
        <dbReference type="EMBL" id="WPU64755.1"/>
    </source>
</evidence>
<evidence type="ECO:0008006" key="3">
    <source>
        <dbReference type="Google" id="ProtNLM"/>
    </source>
</evidence>